<dbReference type="Proteomes" id="UP000008827">
    <property type="component" value="Chromosome 18"/>
</dbReference>
<keyword evidence="1" id="KW-0812">Transmembrane</keyword>
<feature type="transmembrane region" description="Helical" evidence="1">
    <location>
        <begin position="6"/>
        <end position="26"/>
    </location>
</feature>
<keyword evidence="1" id="KW-0472">Membrane</keyword>
<dbReference type="AlphaFoldDB" id="A0A0R0EUK8"/>
<name>A0A0R0EUK8_SOYBN</name>
<dbReference type="EnsemblPlants" id="KRG97627">
    <property type="protein sequence ID" value="KRG97627"/>
    <property type="gene ID" value="GLYMA_18G020500"/>
</dbReference>
<keyword evidence="1" id="KW-1133">Transmembrane helix</keyword>
<protein>
    <submittedName>
        <fullName evidence="2 3">Uncharacterized protein</fullName>
    </submittedName>
</protein>
<accession>A0A0R0EUK8</accession>
<keyword evidence="4" id="KW-1185">Reference proteome</keyword>
<dbReference type="EMBL" id="CM000851">
    <property type="protein sequence ID" value="KRG97627.1"/>
    <property type="molecule type" value="Genomic_DNA"/>
</dbReference>
<reference evidence="2" key="3">
    <citation type="submission" date="2018-07" db="EMBL/GenBank/DDBJ databases">
        <title>WGS assembly of Glycine max.</title>
        <authorList>
            <person name="Schmutz J."/>
            <person name="Cannon S."/>
            <person name="Schlueter J."/>
            <person name="Ma J."/>
            <person name="Mitros T."/>
            <person name="Nelson W."/>
            <person name="Hyten D."/>
            <person name="Song Q."/>
            <person name="Thelen J."/>
            <person name="Cheng J."/>
            <person name="Xu D."/>
            <person name="Hellsten U."/>
            <person name="May G."/>
            <person name="Yu Y."/>
            <person name="Sakurai T."/>
            <person name="Umezawa T."/>
            <person name="Bhattacharyya M."/>
            <person name="Sandhu D."/>
            <person name="Valliyodan B."/>
            <person name="Lindquist E."/>
            <person name="Peto M."/>
            <person name="Grant D."/>
            <person name="Shu S."/>
            <person name="Goodstein D."/>
            <person name="Barry K."/>
            <person name="Futrell-Griggs M."/>
            <person name="Abernathy B."/>
            <person name="Du J."/>
            <person name="Tian Z."/>
            <person name="Zhu L."/>
            <person name="Gill N."/>
            <person name="Joshi T."/>
            <person name="Libault M."/>
            <person name="Sethuraman A."/>
            <person name="Zhang X."/>
            <person name="Shinozaki K."/>
            <person name="Nguyen H."/>
            <person name="Wing R."/>
            <person name="Cregan P."/>
            <person name="Specht J."/>
            <person name="Grimwood J."/>
            <person name="Rokhsar D."/>
            <person name="Stacey G."/>
            <person name="Shoemaker R."/>
            <person name="Jackson S."/>
        </authorList>
    </citation>
    <scope>NUCLEOTIDE SEQUENCE</scope>
    <source>
        <tissue evidence="2">Callus</tissue>
    </source>
</reference>
<proteinExistence type="predicted"/>
<evidence type="ECO:0000256" key="1">
    <source>
        <dbReference type="SAM" id="Phobius"/>
    </source>
</evidence>
<evidence type="ECO:0000313" key="3">
    <source>
        <dbReference type="EnsemblPlants" id="KRG97627"/>
    </source>
</evidence>
<reference evidence="2 3" key="1">
    <citation type="journal article" date="2010" name="Nature">
        <title>Genome sequence of the palaeopolyploid soybean.</title>
        <authorList>
            <person name="Schmutz J."/>
            <person name="Cannon S.B."/>
            <person name="Schlueter J."/>
            <person name="Ma J."/>
            <person name="Mitros T."/>
            <person name="Nelson W."/>
            <person name="Hyten D.L."/>
            <person name="Song Q."/>
            <person name="Thelen J.J."/>
            <person name="Cheng J."/>
            <person name="Xu D."/>
            <person name="Hellsten U."/>
            <person name="May G.D."/>
            <person name="Yu Y."/>
            <person name="Sakurai T."/>
            <person name="Umezawa T."/>
            <person name="Bhattacharyya M.K."/>
            <person name="Sandhu D."/>
            <person name="Valliyodan B."/>
            <person name="Lindquist E."/>
            <person name="Peto M."/>
            <person name="Grant D."/>
            <person name="Shu S."/>
            <person name="Goodstein D."/>
            <person name="Barry K."/>
            <person name="Futrell-Griggs M."/>
            <person name="Abernathy B."/>
            <person name="Du J."/>
            <person name="Tian Z."/>
            <person name="Zhu L."/>
            <person name="Gill N."/>
            <person name="Joshi T."/>
            <person name="Libault M."/>
            <person name="Sethuraman A."/>
            <person name="Zhang X.-C."/>
            <person name="Shinozaki K."/>
            <person name="Nguyen H.T."/>
            <person name="Wing R.A."/>
            <person name="Cregan P."/>
            <person name="Specht J."/>
            <person name="Grimwood J."/>
            <person name="Rokhsar D."/>
            <person name="Stacey G."/>
            <person name="Shoemaker R.C."/>
            <person name="Jackson S.A."/>
        </authorList>
    </citation>
    <scope>NUCLEOTIDE SEQUENCE</scope>
    <source>
        <strain evidence="3">cv. Williams 82</strain>
        <tissue evidence="2">Callus</tissue>
    </source>
</reference>
<dbReference type="InParanoid" id="A0A0R0EUK8"/>
<evidence type="ECO:0000313" key="2">
    <source>
        <dbReference type="EMBL" id="KRG97627.1"/>
    </source>
</evidence>
<organism evidence="2">
    <name type="scientific">Glycine max</name>
    <name type="common">Soybean</name>
    <name type="synonym">Glycine hispida</name>
    <dbReference type="NCBI Taxonomy" id="3847"/>
    <lineage>
        <taxon>Eukaryota</taxon>
        <taxon>Viridiplantae</taxon>
        <taxon>Streptophyta</taxon>
        <taxon>Embryophyta</taxon>
        <taxon>Tracheophyta</taxon>
        <taxon>Spermatophyta</taxon>
        <taxon>Magnoliopsida</taxon>
        <taxon>eudicotyledons</taxon>
        <taxon>Gunneridae</taxon>
        <taxon>Pentapetalae</taxon>
        <taxon>rosids</taxon>
        <taxon>fabids</taxon>
        <taxon>Fabales</taxon>
        <taxon>Fabaceae</taxon>
        <taxon>Papilionoideae</taxon>
        <taxon>50 kb inversion clade</taxon>
        <taxon>NPAAA clade</taxon>
        <taxon>indigoferoid/millettioid clade</taxon>
        <taxon>Phaseoleae</taxon>
        <taxon>Glycine</taxon>
        <taxon>Glycine subgen. Soja</taxon>
    </lineage>
</organism>
<dbReference type="Gramene" id="KRG97627">
    <property type="protein sequence ID" value="KRG97627"/>
    <property type="gene ID" value="GLYMA_18G020500"/>
</dbReference>
<reference evidence="3" key="2">
    <citation type="submission" date="2018-02" db="UniProtKB">
        <authorList>
            <consortium name="EnsemblPlants"/>
        </authorList>
    </citation>
    <scope>IDENTIFICATION</scope>
    <source>
        <strain evidence="3">Williams 82</strain>
    </source>
</reference>
<sequence>MHVVDVVLLIISNAITIFYKFSFAYWQKNNQEGFSVMNFASTYDACSLILDYRHFPSNCSSKMNYLLLLFLS</sequence>
<evidence type="ECO:0000313" key="4">
    <source>
        <dbReference type="Proteomes" id="UP000008827"/>
    </source>
</evidence>
<gene>
    <name evidence="2" type="ORF">GLYMA_18G020500</name>
</gene>